<reference evidence="1" key="2">
    <citation type="journal article" date="2020" name="Nat. Commun.">
        <title>Large-scale genome sequencing of mycorrhizal fungi provides insights into the early evolution of symbiotic traits.</title>
        <authorList>
            <person name="Miyauchi S."/>
            <person name="Kiss E."/>
            <person name="Kuo A."/>
            <person name="Drula E."/>
            <person name="Kohler A."/>
            <person name="Sanchez-Garcia M."/>
            <person name="Morin E."/>
            <person name="Andreopoulos B."/>
            <person name="Barry K.W."/>
            <person name="Bonito G."/>
            <person name="Buee M."/>
            <person name="Carver A."/>
            <person name="Chen C."/>
            <person name="Cichocki N."/>
            <person name="Clum A."/>
            <person name="Culley D."/>
            <person name="Crous P.W."/>
            <person name="Fauchery L."/>
            <person name="Girlanda M."/>
            <person name="Hayes R.D."/>
            <person name="Keri Z."/>
            <person name="LaButti K."/>
            <person name="Lipzen A."/>
            <person name="Lombard V."/>
            <person name="Magnuson J."/>
            <person name="Maillard F."/>
            <person name="Murat C."/>
            <person name="Nolan M."/>
            <person name="Ohm R.A."/>
            <person name="Pangilinan J."/>
            <person name="Pereira M.F."/>
            <person name="Perotto S."/>
            <person name="Peter M."/>
            <person name="Pfister S."/>
            <person name="Riley R."/>
            <person name="Sitrit Y."/>
            <person name="Stielow J.B."/>
            <person name="Szollosi G."/>
            <person name="Zifcakova L."/>
            <person name="Stursova M."/>
            <person name="Spatafora J.W."/>
            <person name="Tedersoo L."/>
            <person name="Vaario L.M."/>
            <person name="Yamada A."/>
            <person name="Yan M."/>
            <person name="Wang P."/>
            <person name="Xu J."/>
            <person name="Bruns T."/>
            <person name="Baldrian P."/>
            <person name="Vilgalys R."/>
            <person name="Dunand C."/>
            <person name="Henrissat B."/>
            <person name="Grigoriev I.V."/>
            <person name="Hibbett D."/>
            <person name="Nagy L.G."/>
            <person name="Martin F.M."/>
        </authorList>
    </citation>
    <scope>NUCLEOTIDE SEQUENCE</scope>
    <source>
        <strain evidence="1">P2</strain>
    </source>
</reference>
<feature type="non-terminal residue" evidence="1">
    <location>
        <position position="273"/>
    </location>
</feature>
<keyword evidence="2" id="KW-1185">Reference proteome</keyword>
<proteinExistence type="predicted"/>
<dbReference type="Proteomes" id="UP000886501">
    <property type="component" value="Unassembled WGS sequence"/>
</dbReference>
<gene>
    <name evidence="1" type="ORF">BDM02DRAFT_3185083</name>
</gene>
<accession>A0ACB6ZMG8</accession>
<protein>
    <submittedName>
        <fullName evidence="1">Uncharacterized protein</fullName>
    </submittedName>
</protein>
<organism evidence="1 2">
    <name type="scientific">Thelephora ganbajun</name>
    <name type="common">Ganba fungus</name>
    <dbReference type="NCBI Taxonomy" id="370292"/>
    <lineage>
        <taxon>Eukaryota</taxon>
        <taxon>Fungi</taxon>
        <taxon>Dikarya</taxon>
        <taxon>Basidiomycota</taxon>
        <taxon>Agaricomycotina</taxon>
        <taxon>Agaricomycetes</taxon>
        <taxon>Thelephorales</taxon>
        <taxon>Thelephoraceae</taxon>
        <taxon>Thelephora</taxon>
    </lineage>
</organism>
<sequence>MSDPNAPPRPPLSQGSSPIYRYRAEPSKDQQERFTYDIEQKVLGLMPTGEFLQEFFPLPCDLQTDFQEYRFNPDEVNFASIPDSPDSEEEMYGGLCDNLNKIVHPYGFVFCDISRRPHGPPVVGIVKPNIGLYRIDDENRGNIMNFKCKNHSSDDMSSYVAHMGLVYLFIEVRKDPDQDIFTDPPKELPPSDRSSTIDTWSENENDGYRVSALGQNAHYAHLIQTRQFRTCVFSLTVSGTTVRIMCWDRSGVLVTEAFDYKANPQTLVDFVWR</sequence>
<reference evidence="1" key="1">
    <citation type="submission" date="2019-10" db="EMBL/GenBank/DDBJ databases">
        <authorList>
            <consortium name="DOE Joint Genome Institute"/>
            <person name="Kuo A."/>
            <person name="Miyauchi S."/>
            <person name="Kiss E."/>
            <person name="Drula E."/>
            <person name="Kohler A."/>
            <person name="Sanchez-Garcia M."/>
            <person name="Andreopoulos B."/>
            <person name="Barry K.W."/>
            <person name="Bonito G."/>
            <person name="Buee M."/>
            <person name="Carver A."/>
            <person name="Chen C."/>
            <person name="Cichocki N."/>
            <person name="Clum A."/>
            <person name="Culley D."/>
            <person name="Crous P.W."/>
            <person name="Fauchery L."/>
            <person name="Girlanda M."/>
            <person name="Hayes R."/>
            <person name="Keri Z."/>
            <person name="Labutti K."/>
            <person name="Lipzen A."/>
            <person name="Lombard V."/>
            <person name="Magnuson J."/>
            <person name="Maillard F."/>
            <person name="Morin E."/>
            <person name="Murat C."/>
            <person name="Nolan M."/>
            <person name="Ohm R."/>
            <person name="Pangilinan J."/>
            <person name="Pereira M."/>
            <person name="Perotto S."/>
            <person name="Peter M."/>
            <person name="Riley R."/>
            <person name="Sitrit Y."/>
            <person name="Stielow B."/>
            <person name="Szollosi G."/>
            <person name="Zifcakova L."/>
            <person name="Stursova M."/>
            <person name="Spatafora J.W."/>
            <person name="Tedersoo L."/>
            <person name="Vaario L.-M."/>
            <person name="Yamada A."/>
            <person name="Yan M."/>
            <person name="Wang P."/>
            <person name="Xu J."/>
            <person name="Bruns T."/>
            <person name="Baldrian P."/>
            <person name="Vilgalys R."/>
            <person name="Henrissat B."/>
            <person name="Grigoriev I.V."/>
            <person name="Hibbett D."/>
            <person name="Nagy L.G."/>
            <person name="Martin F.M."/>
        </authorList>
    </citation>
    <scope>NUCLEOTIDE SEQUENCE</scope>
    <source>
        <strain evidence="1">P2</strain>
    </source>
</reference>
<evidence type="ECO:0000313" key="1">
    <source>
        <dbReference type="EMBL" id="KAF9650767.1"/>
    </source>
</evidence>
<evidence type="ECO:0000313" key="2">
    <source>
        <dbReference type="Proteomes" id="UP000886501"/>
    </source>
</evidence>
<comment type="caution">
    <text evidence="1">The sequence shown here is derived from an EMBL/GenBank/DDBJ whole genome shotgun (WGS) entry which is preliminary data.</text>
</comment>
<dbReference type="EMBL" id="MU117981">
    <property type="protein sequence ID" value="KAF9650767.1"/>
    <property type="molecule type" value="Genomic_DNA"/>
</dbReference>
<name>A0ACB6ZMG8_THEGA</name>